<dbReference type="InterPro" id="IPR019775">
    <property type="entry name" value="WD40_repeat_CS"/>
</dbReference>
<dbReference type="Gene3D" id="3.40.50.300">
    <property type="entry name" value="P-loop containing nucleotide triphosphate hydrolases"/>
    <property type="match status" value="1"/>
</dbReference>
<reference evidence="5" key="3">
    <citation type="submission" date="2020-05" db="EMBL/GenBank/DDBJ databases">
        <title>Electrophorus electricus (electric eel) genome, fEleEle1, primary haplotype.</title>
        <authorList>
            <person name="Myers G."/>
            <person name="Meyer A."/>
            <person name="Fedrigo O."/>
            <person name="Formenti G."/>
            <person name="Rhie A."/>
            <person name="Tracey A."/>
            <person name="Sims Y."/>
            <person name="Jarvis E.D."/>
        </authorList>
    </citation>
    <scope>NUCLEOTIDE SEQUENCE [LARGE SCALE GENOMIC DNA]</scope>
</reference>
<evidence type="ECO:0000256" key="3">
    <source>
        <dbReference type="PROSITE-ProRule" id="PRU00221"/>
    </source>
</evidence>
<reference evidence="5" key="4">
    <citation type="submission" date="2025-08" db="UniProtKB">
        <authorList>
            <consortium name="Ensembl"/>
        </authorList>
    </citation>
    <scope>IDENTIFICATION</scope>
</reference>
<name>A0A4W4HJ69_ELEEL</name>
<dbReference type="InterPro" id="IPR015943">
    <property type="entry name" value="WD40/YVTN_repeat-like_dom_sf"/>
</dbReference>
<evidence type="ECO:0000313" key="5">
    <source>
        <dbReference type="Ensembl" id="ENSEEEP00000051418.2"/>
    </source>
</evidence>
<dbReference type="InterPro" id="IPR011047">
    <property type="entry name" value="Quinoprotein_ADH-like_sf"/>
</dbReference>
<keyword evidence="2" id="KW-0677">Repeat</keyword>
<organism evidence="5 6">
    <name type="scientific">Electrophorus electricus</name>
    <name type="common">Electric eel</name>
    <name type="synonym">Gymnotus electricus</name>
    <dbReference type="NCBI Taxonomy" id="8005"/>
    <lineage>
        <taxon>Eukaryota</taxon>
        <taxon>Metazoa</taxon>
        <taxon>Chordata</taxon>
        <taxon>Craniata</taxon>
        <taxon>Vertebrata</taxon>
        <taxon>Euteleostomi</taxon>
        <taxon>Actinopterygii</taxon>
        <taxon>Neopterygii</taxon>
        <taxon>Teleostei</taxon>
        <taxon>Ostariophysi</taxon>
        <taxon>Gymnotiformes</taxon>
        <taxon>Gymnotoidei</taxon>
        <taxon>Gymnotidae</taxon>
        <taxon>Electrophorus</taxon>
    </lineage>
</organism>
<dbReference type="Gene3D" id="1.25.40.370">
    <property type="match status" value="1"/>
</dbReference>
<dbReference type="InterPro" id="IPR027417">
    <property type="entry name" value="P-loop_NTPase"/>
</dbReference>
<evidence type="ECO:0000313" key="6">
    <source>
        <dbReference type="Proteomes" id="UP000314983"/>
    </source>
</evidence>
<dbReference type="InterPro" id="IPR043365">
    <property type="entry name" value="NWD1"/>
</dbReference>
<dbReference type="PANTHER" id="PTHR45013">
    <property type="entry name" value="NACHT DOMAIN- AND WD REPEAT-CONTAINING PROTEIN 1"/>
    <property type="match status" value="1"/>
</dbReference>
<protein>
    <recommendedName>
        <fullName evidence="4">NACHT domain-containing protein</fullName>
    </recommendedName>
</protein>
<dbReference type="PROSITE" id="PS50082">
    <property type="entry name" value="WD_REPEATS_2"/>
    <property type="match status" value="3"/>
</dbReference>
<dbReference type="PROSITE" id="PS50294">
    <property type="entry name" value="WD_REPEATS_REGION"/>
    <property type="match status" value="2"/>
</dbReference>
<dbReference type="InterPro" id="IPR001680">
    <property type="entry name" value="WD40_rpt"/>
</dbReference>
<accession>A0A4W4HJ69</accession>
<reference evidence="6" key="2">
    <citation type="journal article" date="2017" name="Sci. Adv.">
        <title>A tail of two voltages: Proteomic comparison of the three electric organs of the electric eel.</title>
        <authorList>
            <person name="Traeger L.L."/>
            <person name="Sabat G."/>
            <person name="Barrett-Wilt G.A."/>
            <person name="Wells G.B."/>
            <person name="Sussman M.R."/>
        </authorList>
    </citation>
    <scope>NUCLEOTIDE SEQUENCE [LARGE SCALE GENOMIC DNA]</scope>
</reference>
<feature type="repeat" description="WD" evidence="3">
    <location>
        <begin position="874"/>
        <end position="915"/>
    </location>
</feature>
<dbReference type="SMART" id="SM00320">
    <property type="entry name" value="WD40"/>
    <property type="match status" value="5"/>
</dbReference>
<evidence type="ECO:0000256" key="1">
    <source>
        <dbReference type="ARBA" id="ARBA00022574"/>
    </source>
</evidence>
<dbReference type="GeneTree" id="ENSGT00940000168675"/>
<dbReference type="PROSITE" id="PS00678">
    <property type="entry name" value="WD_REPEATS_1"/>
    <property type="match status" value="2"/>
</dbReference>
<sequence>ASERNAFWDKTYSELQDYCQSLGLVLEVVDFRWGLSSSITLDHMTTELCLREIQLCHKVSAGPSFIALVGNQYGQRSIPHSIPENEFELLLSKLSEDQEGLTLFKRWFIKDNNSVPPQYVLQPITKHFPCYDDPESGPQHEAEVVAWNLMEARLLHLFHTAALEAERAGDISAEQKRKFFKSLTEREMEQGFLSSQQDNCSAVIFVRELPQLKKSEQQKHSSKFFDVTADGLLDTEAQELLNLLKHRIYNAHPSNLDLHSIELSKGAMDKSRKEHKDYLDNFCELIVSQVKGKIGRQAASPTGPAWPWLQQELSHQAKLSEEKCAVFTGRDSLLGKLCLMMWESTNILHAPLVVYGPPGMGKSALLCKLAQEMRSVLEPQAVVAPRLLGTSPLSSDVDSLLKGVCIQVCGAFGLTAPCPQTANSHAKLVRFFHAMLQRVSQQGETLLLILDALDNLTQANNGHKLHWLPKEIPPNVHLVVSTLHKGTALESLRAHVNDDKYFFEVDPLTFDQGRDIVDAYMNAAGRRLTSEQVDVILHSFHQSGSPLHLKLLLDMAKQWSSYTAASDVRLGSSIREVILQFLQALEIKHGRQLLKTLLYVCRCGLSEAELRDVLSLDGDVLAEVYQKCLPPNPTIVRLPPLLWARLRHDLGEHLLERWEQGIIVLRQFTEVVKERYLSVERRVQMHTVLSEYFSGQWSQGRLKPILLPSLETQLNADRKVPSQPMWFAEGTANLRKLQELPYHLVHAGKWEELRHSLLGNLDWLYCKTLSCGVASVIQDLSLCASVMECPEIQLIRDCFLLLKPTLDFIDGLMDSSLLFTEICVRLQTLTHAYPSLIGRLCSQCQDWFASCADPVLVPRCSFMQAPGGPLKCTLSGFTKGVTTVGLSSKRDLLIAGSEDGVLIAWDLKHLEVLHTLVGHTGAVQSVKLTNRGDHCLSTGLDGCLRKWSLLSGKQLFCIQVTVLAEARPAEQIHVLESRAVVLSNTQGGVCSLPLYCVSSYSYLLNKIDDCIPVLSDIQCFACQLKVWGLITGQMLDSISGMGSPVSFLSVYDGTIISASTSSPCLKLWQLDYDPKHKSQTCIPANCSRVVISKDGNTVHLVREEDRTKVLTWSSNEGEPQIYKLYEFWLSSEVCCLELAQHKQLLFCGLRTGTVLIYPLAFPEETLCLPPPESLPAVRGMAISPLEDRNCCGPRGRGAPVRDPRPGTAFPCVEGPFHSLLTHPAALAGVRPELDHHGAAITCIALSNWDTHALIGSQDYALAACITYLTPWCSLFFFTTQDFYFEGVLCAAFSVNDKYVFTGSRDKTIKVWDVATGCLLYIQYVYATIMKITPYKDGFVAISQHGSYIKEGFRCPDSLSPSYNPLRNFRAHYRVTSREKVLERPHSYLKGVHDYNPLESPSERSAVRLSTCFLLSCTF</sequence>
<dbReference type="Ensembl" id="ENSEEET00000051975.2">
    <property type="protein sequence ID" value="ENSEEEP00000051418.2"/>
    <property type="gene ID" value="ENSEEEG00000024130.2"/>
</dbReference>
<feature type="domain" description="NACHT" evidence="4">
    <location>
        <begin position="352"/>
        <end position="522"/>
    </location>
</feature>
<keyword evidence="1 3" id="KW-0853">WD repeat</keyword>
<keyword evidence="6" id="KW-1185">Reference proteome</keyword>
<dbReference type="Gene3D" id="2.130.10.10">
    <property type="entry name" value="YVTN repeat-like/Quinoprotein amine dehydrogenase"/>
    <property type="match status" value="3"/>
</dbReference>
<gene>
    <name evidence="5" type="primary">NWD1</name>
</gene>
<dbReference type="Proteomes" id="UP000314983">
    <property type="component" value="Chromosome 26"/>
</dbReference>
<dbReference type="SUPFAM" id="SSF50998">
    <property type="entry name" value="Quinoprotein alcohol dehydrogenase-like"/>
    <property type="match status" value="1"/>
</dbReference>
<dbReference type="SUPFAM" id="SSF52540">
    <property type="entry name" value="P-loop containing nucleoside triphosphate hydrolases"/>
    <property type="match status" value="1"/>
</dbReference>
<dbReference type="PANTHER" id="PTHR45013:SF1">
    <property type="entry name" value="NACHT DOMAIN- AND WD REPEAT-CONTAINING PROTEIN 1"/>
    <property type="match status" value="1"/>
</dbReference>
<feature type="repeat" description="WD" evidence="3">
    <location>
        <begin position="916"/>
        <end position="957"/>
    </location>
</feature>
<dbReference type="Pfam" id="PF05729">
    <property type="entry name" value="NACHT"/>
    <property type="match status" value="1"/>
</dbReference>
<dbReference type="STRING" id="8005.ENSEEEP00000051418"/>
<reference evidence="5" key="5">
    <citation type="submission" date="2025-09" db="UniProtKB">
        <authorList>
            <consortium name="Ensembl"/>
        </authorList>
    </citation>
    <scope>IDENTIFICATION</scope>
</reference>
<reference evidence="6" key="1">
    <citation type="journal article" date="2014" name="Science">
        <title>Nonhuman genetics. Genomic basis for the convergent evolution of electric organs.</title>
        <authorList>
            <person name="Gallant J.R."/>
            <person name="Traeger L.L."/>
            <person name="Volkening J.D."/>
            <person name="Moffett H."/>
            <person name="Chen P.H."/>
            <person name="Novina C.D."/>
            <person name="Phillips G.N.Jr."/>
            <person name="Anand R."/>
            <person name="Wells G.B."/>
            <person name="Pinch M."/>
            <person name="Guth R."/>
            <person name="Unguez G.A."/>
            <person name="Albert J.S."/>
            <person name="Zakon H.H."/>
            <person name="Samanta M.P."/>
            <person name="Sussman M.R."/>
        </authorList>
    </citation>
    <scope>NUCLEOTIDE SEQUENCE [LARGE SCALE GENOMIC DNA]</scope>
</reference>
<dbReference type="Pfam" id="PF00400">
    <property type="entry name" value="WD40"/>
    <property type="match status" value="3"/>
</dbReference>
<evidence type="ECO:0000259" key="4">
    <source>
        <dbReference type="Pfam" id="PF05729"/>
    </source>
</evidence>
<proteinExistence type="predicted"/>
<dbReference type="OMA" id="RGVQCVC"/>
<dbReference type="InterPro" id="IPR007111">
    <property type="entry name" value="NACHT_NTPase"/>
</dbReference>
<feature type="repeat" description="WD" evidence="3">
    <location>
        <begin position="1287"/>
        <end position="1321"/>
    </location>
</feature>
<evidence type="ECO:0000256" key="2">
    <source>
        <dbReference type="ARBA" id="ARBA00022737"/>
    </source>
</evidence>